<evidence type="ECO:0000256" key="1">
    <source>
        <dbReference type="SAM" id="MobiDB-lite"/>
    </source>
</evidence>
<protein>
    <submittedName>
        <fullName evidence="2">Unnamed protein product</fullName>
    </submittedName>
</protein>
<reference evidence="2" key="1">
    <citation type="submission" date="2023-04" db="EMBL/GenBank/DDBJ databases">
        <title>Phytophthora lilii NBRC 32176.</title>
        <authorList>
            <person name="Ichikawa N."/>
            <person name="Sato H."/>
            <person name="Tonouchi N."/>
        </authorList>
    </citation>
    <scope>NUCLEOTIDE SEQUENCE</scope>
    <source>
        <strain evidence="2">NBRC 32176</strain>
    </source>
</reference>
<proteinExistence type="predicted"/>
<evidence type="ECO:0000313" key="3">
    <source>
        <dbReference type="Proteomes" id="UP001165083"/>
    </source>
</evidence>
<dbReference type="EMBL" id="BSXW01001253">
    <property type="protein sequence ID" value="GMF35162.1"/>
    <property type="molecule type" value="Genomic_DNA"/>
</dbReference>
<accession>A0A9W6XBE9</accession>
<gene>
    <name evidence="2" type="ORF">Plil01_001494800</name>
</gene>
<keyword evidence="3" id="KW-1185">Reference proteome</keyword>
<name>A0A9W6XBE9_9STRA</name>
<dbReference type="AlphaFoldDB" id="A0A9W6XBE9"/>
<organism evidence="2 3">
    <name type="scientific">Phytophthora lilii</name>
    <dbReference type="NCBI Taxonomy" id="2077276"/>
    <lineage>
        <taxon>Eukaryota</taxon>
        <taxon>Sar</taxon>
        <taxon>Stramenopiles</taxon>
        <taxon>Oomycota</taxon>
        <taxon>Peronosporomycetes</taxon>
        <taxon>Peronosporales</taxon>
        <taxon>Peronosporaceae</taxon>
        <taxon>Phytophthora</taxon>
    </lineage>
</organism>
<evidence type="ECO:0000313" key="2">
    <source>
        <dbReference type="EMBL" id="GMF35162.1"/>
    </source>
</evidence>
<dbReference type="Proteomes" id="UP001165083">
    <property type="component" value="Unassembled WGS sequence"/>
</dbReference>
<comment type="caution">
    <text evidence="2">The sequence shown here is derived from an EMBL/GenBank/DDBJ whole genome shotgun (WGS) entry which is preliminary data.</text>
</comment>
<feature type="region of interest" description="Disordered" evidence="1">
    <location>
        <begin position="1"/>
        <end position="34"/>
    </location>
</feature>
<sequence>MNSNASPTAQIASLLQPSTTRLNQSSPSRIASKQVVAESGSASITYLSRGAAAAASTVPSTANCNKLNHH</sequence>
<feature type="compositionally biased region" description="Polar residues" evidence="1">
    <location>
        <begin position="1"/>
        <end position="31"/>
    </location>
</feature>